<evidence type="ECO:0000313" key="1">
    <source>
        <dbReference type="EMBL" id="VDO31044.1"/>
    </source>
</evidence>
<keyword evidence="2" id="KW-1185">Reference proteome</keyword>
<accession>A0A0R3QTX3</accession>
<dbReference type="Proteomes" id="UP000280834">
    <property type="component" value="Unassembled WGS sequence"/>
</dbReference>
<dbReference type="AlphaFoldDB" id="A0A0R3QTX3"/>
<dbReference type="WBParaSite" id="BTMF_0001117501-mRNA-1">
    <property type="protein sequence ID" value="BTMF_0001117501-mRNA-1"/>
    <property type="gene ID" value="BTMF_0001117501"/>
</dbReference>
<reference evidence="1 2" key="2">
    <citation type="submission" date="2018-11" db="EMBL/GenBank/DDBJ databases">
        <authorList>
            <consortium name="Pathogen Informatics"/>
        </authorList>
    </citation>
    <scope>NUCLEOTIDE SEQUENCE [LARGE SCALE GENOMIC DNA]</scope>
</reference>
<sequence length="67" mass="7438">MAKRIATMDQCQSVSSQQQWISGWIIATSHIFVVNSDRNSTSLISVEKYTISANIASVKAFPAIHLR</sequence>
<gene>
    <name evidence="1" type="ORF">BTMF_LOCUS9209</name>
</gene>
<evidence type="ECO:0000313" key="2">
    <source>
        <dbReference type="Proteomes" id="UP000280834"/>
    </source>
</evidence>
<proteinExistence type="predicted"/>
<name>A0A0R3QTX3_9BILA</name>
<organism evidence="3">
    <name type="scientific">Brugia timori</name>
    <dbReference type="NCBI Taxonomy" id="42155"/>
    <lineage>
        <taxon>Eukaryota</taxon>
        <taxon>Metazoa</taxon>
        <taxon>Ecdysozoa</taxon>
        <taxon>Nematoda</taxon>
        <taxon>Chromadorea</taxon>
        <taxon>Rhabditida</taxon>
        <taxon>Spirurina</taxon>
        <taxon>Spiruromorpha</taxon>
        <taxon>Filarioidea</taxon>
        <taxon>Onchocercidae</taxon>
        <taxon>Brugia</taxon>
    </lineage>
</organism>
<protein>
    <submittedName>
        <fullName evidence="1 3">Uncharacterized protein</fullName>
    </submittedName>
</protein>
<evidence type="ECO:0000313" key="3">
    <source>
        <dbReference type="WBParaSite" id="BTMF_0001117501-mRNA-1"/>
    </source>
</evidence>
<dbReference type="EMBL" id="UZAG01016820">
    <property type="protein sequence ID" value="VDO31044.1"/>
    <property type="molecule type" value="Genomic_DNA"/>
</dbReference>
<reference evidence="3" key="1">
    <citation type="submission" date="2017-02" db="UniProtKB">
        <authorList>
            <consortium name="WormBaseParasite"/>
        </authorList>
    </citation>
    <scope>IDENTIFICATION</scope>
</reference>